<name>A0A0F9NTD4_9ZZZZ</name>
<accession>A0A0F9NTD4</accession>
<gene>
    <name evidence="1" type="ORF">LCGC14_1297860</name>
</gene>
<dbReference type="AlphaFoldDB" id="A0A0F9NTD4"/>
<protein>
    <submittedName>
        <fullName evidence="1">Uncharacterized protein</fullName>
    </submittedName>
</protein>
<evidence type="ECO:0000313" key="1">
    <source>
        <dbReference type="EMBL" id="KKM84567.1"/>
    </source>
</evidence>
<organism evidence="1">
    <name type="scientific">marine sediment metagenome</name>
    <dbReference type="NCBI Taxonomy" id="412755"/>
    <lineage>
        <taxon>unclassified sequences</taxon>
        <taxon>metagenomes</taxon>
        <taxon>ecological metagenomes</taxon>
    </lineage>
</organism>
<reference evidence="1" key="1">
    <citation type="journal article" date="2015" name="Nature">
        <title>Complex archaea that bridge the gap between prokaryotes and eukaryotes.</title>
        <authorList>
            <person name="Spang A."/>
            <person name="Saw J.H."/>
            <person name="Jorgensen S.L."/>
            <person name="Zaremba-Niedzwiedzka K."/>
            <person name="Martijn J."/>
            <person name="Lind A.E."/>
            <person name="van Eijk R."/>
            <person name="Schleper C."/>
            <person name="Guy L."/>
            <person name="Ettema T.J."/>
        </authorList>
    </citation>
    <scope>NUCLEOTIDE SEQUENCE</scope>
</reference>
<dbReference type="EMBL" id="LAZR01007546">
    <property type="protein sequence ID" value="KKM84567.1"/>
    <property type="molecule type" value="Genomic_DNA"/>
</dbReference>
<proteinExistence type="predicted"/>
<sequence length="223" mass="25090">MAHDEYTETFEQILKDTLPQTPGIVRSVAMRELRLAAREFFEKSLAWTKIIDNVDATAGETDIVIDDGDDNTEVIAVLSIALTAGGKYLAPVAQRPPKFEESDDPNAFFVTSNPDHIRLWPYMVNTITDFMDVTVALIPAFAATALPRQITLKYYDALVDGYLARVYKHPNKPYSAPALAGDHRMIFKRAIGYYMAQRKQGFNNAQNWAYPRGWQVRRLGGNG</sequence>
<comment type="caution">
    <text evidence="1">The sequence shown here is derived from an EMBL/GenBank/DDBJ whole genome shotgun (WGS) entry which is preliminary data.</text>
</comment>